<feature type="chain" id="PRO_5045415053" description="DUF4864 domain-containing protein" evidence="1">
    <location>
        <begin position="20"/>
        <end position="134"/>
    </location>
</feature>
<reference evidence="2 3" key="1">
    <citation type="submission" date="2024-06" db="EMBL/GenBank/DDBJ databases">
        <title>Genome of Rhodovulum iodosum, a marine photoferrotroph.</title>
        <authorList>
            <person name="Bianchini G."/>
            <person name="Nikeleit V."/>
            <person name="Kappler A."/>
            <person name="Bryce C."/>
            <person name="Sanchez-Baracaldo P."/>
        </authorList>
    </citation>
    <scope>NUCLEOTIDE SEQUENCE [LARGE SCALE GENOMIC DNA]</scope>
    <source>
        <strain evidence="2 3">UT/N1</strain>
    </source>
</reference>
<dbReference type="RefSeq" id="WP_125404515.1">
    <property type="nucleotide sequence ID" value="NZ_JBEHHI010000003.1"/>
</dbReference>
<comment type="caution">
    <text evidence="2">The sequence shown here is derived from an EMBL/GenBank/DDBJ whole genome shotgun (WGS) entry which is preliminary data.</text>
</comment>
<dbReference type="Proteomes" id="UP001560019">
    <property type="component" value="Unassembled WGS sequence"/>
</dbReference>
<dbReference type="EMBL" id="JBEHHI010000003">
    <property type="protein sequence ID" value="MEX5729894.1"/>
    <property type="molecule type" value="Genomic_DNA"/>
</dbReference>
<keyword evidence="1" id="KW-0732">Signal</keyword>
<name>A0ABV3XXK7_9RHOB</name>
<dbReference type="Pfam" id="PF16156">
    <property type="entry name" value="DUF4864"/>
    <property type="match status" value="1"/>
</dbReference>
<keyword evidence="3" id="KW-1185">Reference proteome</keyword>
<evidence type="ECO:0000313" key="2">
    <source>
        <dbReference type="EMBL" id="MEX5729894.1"/>
    </source>
</evidence>
<feature type="signal peptide" evidence="1">
    <location>
        <begin position="1"/>
        <end position="19"/>
    </location>
</feature>
<evidence type="ECO:0000256" key="1">
    <source>
        <dbReference type="SAM" id="SignalP"/>
    </source>
</evidence>
<evidence type="ECO:0000313" key="3">
    <source>
        <dbReference type="Proteomes" id="UP001560019"/>
    </source>
</evidence>
<dbReference type="InterPro" id="IPR032347">
    <property type="entry name" value="DUF4864"/>
</dbReference>
<accession>A0ABV3XXK7</accession>
<organism evidence="2 3">
    <name type="scientific">Rhodovulum iodosum</name>
    <dbReference type="NCBI Taxonomy" id="68291"/>
    <lineage>
        <taxon>Bacteria</taxon>
        <taxon>Pseudomonadati</taxon>
        <taxon>Pseudomonadota</taxon>
        <taxon>Alphaproteobacteria</taxon>
        <taxon>Rhodobacterales</taxon>
        <taxon>Paracoccaceae</taxon>
        <taxon>Rhodovulum</taxon>
    </lineage>
</organism>
<sequence length="134" mass="14840">MRRILLGFFTALALGGAVAAQGDGDAQEVIDAQIEAFLRDDVAEAFTYASPGIRRLFGTAENFGAMVRQGYPMVWRPAERRYLQSEGAGTQQRQIVQIVDAEGRLHLLEYDMIATERGWRIDGVRILQAPDLGV</sequence>
<evidence type="ECO:0008006" key="4">
    <source>
        <dbReference type="Google" id="ProtNLM"/>
    </source>
</evidence>
<protein>
    <recommendedName>
        <fullName evidence="4">DUF4864 domain-containing protein</fullName>
    </recommendedName>
</protein>
<proteinExistence type="predicted"/>
<gene>
    <name evidence="2" type="ORF">Ga0609869_003247</name>
</gene>